<organism evidence="1 2">
    <name type="scientific">Acaulospora colombiana</name>
    <dbReference type="NCBI Taxonomy" id="27376"/>
    <lineage>
        <taxon>Eukaryota</taxon>
        <taxon>Fungi</taxon>
        <taxon>Fungi incertae sedis</taxon>
        <taxon>Mucoromycota</taxon>
        <taxon>Glomeromycotina</taxon>
        <taxon>Glomeromycetes</taxon>
        <taxon>Diversisporales</taxon>
        <taxon>Acaulosporaceae</taxon>
        <taxon>Acaulospora</taxon>
    </lineage>
</organism>
<dbReference type="EMBL" id="CAJVPT010019746">
    <property type="protein sequence ID" value="CAG8643319.1"/>
    <property type="molecule type" value="Genomic_DNA"/>
</dbReference>
<evidence type="ECO:0000313" key="1">
    <source>
        <dbReference type="EMBL" id="CAG8643319.1"/>
    </source>
</evidence>
<comment type="caution">
    <text evidence="1">The sequence shown here is derived from an EMBL/GenBank/DDBJ whole genome shotgun (WGS) entry which is preliminary data.</text>
</comment>
<reference evidence="1" key="1">
    <citation type="submission" date="2021-06" db="EMBL/GenBank/DDBJ databases">
        <authorList>
            <person name="Kallberg Y."/>
            <person name="Tangrot J."/>
            <person name="Rosling A."/>
        </authorList>
    </citation>
    <scope>NUCLEOTIDE SEQUENCE</scope>
    <source>
        <strain evidence="1">CL356</strain>
    </source>
</reference>
<protein>
    <submittedName>
        <fullName evidence="1">11105_t:CDS:1</fullName>
    </submittedName>
</protein>
<accession>A0ACA9N9G0</accession>
<keyword evidence="2" id="KW-1185">Reference proteome</keyword>
<dbReference type="Proteomes" id="UP000789525">
    <property type="component" value="Unassembled WGS sequence"/>
</dbReference>
<feature type="non-terminal residue" evidence="1">
    <location>
        <position position="1"/>
    </location>
</feature>
<name>A0ACA9N9G0_9GLOM</name>
<proteinExistence type="predicted"/>
<gene>
    <name evidence="1" type="ORF">ACOLOM_LOCUS8012</name>
</gene>
<sequence length="104" mass="11719">ALAASKIYLFLLPVPGSTRERIVGCVVAQSIETAMKIVEKNTPALDNLVHVDGSIYCDLEDFRYKDVSSLRYRSCAARCCSKDLYSRLSIGSPQRSYRLFSTYR</sequence>
<evidence type="ECO:0000313" key="2">
    <source>
        <dbReference type="Proteomes" id="UP000789525"/>
    </source>
</evidence>